<comment type="caution">
    <text evidence="2">The sequence shown here is derived from an EMBL/GenBank/DDBJ whole genome shotgun (WGS) entry which is preliminary data.</text>
</comment>
<dbReference type="InterPro" id="IPR027267">
    <property type="entry name" value="AH/BAR_dom_sf"/>
</dbReference>
<name>A0A395J2C6_9HELO</name>
<keyword evidence="3" id="KW-1185">Reference proteome</keyword>
<evidence type="ECO:0000313" key="2">
    <source>
        <dbReference type="EMBL" id="RAL66645.1"/>
    </source>
</evidence>
<feature type="region of interest" description="Disordered" evidence="1">
    <location>
        <begin position="164"/>
        <end position="196"/>
    </location>
</feature>
<sequence>MDAIDRQEYPAMVDRLQPGAAAKKLHDRIKRINKVNTGNCGVGIGALVFDAPWRKILNSIESIADYAQHASAKLSKRGEGSAQKVESAAAKLQSAEQQWHAQAPFIFESLQAVDERRLNLLRDVLTQMRTHEVDAIERGRVAIEQTLTALLEVDTAQEIRNWSEATTRGRPVTDRTARQLSSAGNGGTGSALPIPRLPHGLHIPPRLVMYQSTKALVSQS</sequence>
<gene>
    <name evidence="2" type="ORF">DID88_006331</name>
</gene>
<dbReference type="AlphaFoldDB" id="A0A395J2C6"/>
<proteinExistence type="predicted"/>
<dbReference type="Proteomes" id="UP000249056">
    <property type="component" value="Unassembled WGS sequence"/>
</dbReference>
<dbReference type="OrthoDB" id="331602at2759"/>
<dbReference type="Gene3D" id="1.20.1270.60">
    <property type="entry name" value="Arfaptin homology (AH) domain/BAR domain"/>
    <property type="match status" value="1"/>
</dbReference>
<evidence type="ECO:0000313" key="3">
    <source>
        <dbReference type="Proteomes" id="UP000249056"/>
    </source>
</evidence>
<dbReference type="EMBL" id="QKRW01000006">
    <property type="protein sequence ID" value="RAL66645.1"/>
    <property type="molecule type" value="Genomic_DNA"/>
</dbReference>
<organism evidence="2 3">
    <name type="scientific">Monilinia fructigena</name>
    <dbReference type="NCBI Taxonomy" id="38457"/>
    <lineage>
        <taxon>Eukaryota</taxon>
        <taxon>Fungi</taxon>
        <taxon>Dikarya</taxon>
        <taxon>Ascomycota</taxon>
        <taxon>Pezizomycotina</taxon>
        <taxon>Leotiomycetes</taxon>
        <taxon>Helotiales</taxon>
        <taxon>Sclerotiniaceae</taxon>
        <taxon>Monilinia</taxon>
    </lineage>
</organism>
<reference evidence="2 3" key="1">
    <citation type="submission" date="2018-06" db="EMBL/GenBank/DDBJ databases">
        <title>Genome Sequence of the Brown Rot Fungal Pathogen Monilinia fructigena.</title>
        <authorList>
            <person name="Landi L."/>
            <person name="De Miccolis Angelini R.M."/>
            <person name="Pollastro S."/>
            <person name="Abate D."/>
            <person name="Faretra F."/>
            <person name="Romanazzi G."/>
        </authorList>
    </citation>
    <scope>NUCLEOTIDE SEQUENCE [LARGE SCALE GENOMIC DNA]</scope>
    <source>
        <strain evidence="2 3">Mfrg269</strain>
    </source>
</reference>
<protein>
    <submittedName>
        <fullName evidence="2">Uncharacterized protein</fullName>
    </submittedName>
</protein>
<dbReference type="SUPFAM" id="SSF103657">
    <property type="entry name" value="BAR/IMD domain-like"/>
    <property type="match status" value="1"/>
</dbReference>
<accession>A0A395J2C6</accession>
<evidence type="ECO:0000256" key="1">
    <source>
        <dbReference type="SAM" id="MobiDB-lite"/>
    </source>
</evidence>